<evidence type="ECO:0000256" key="8">
    <source>
        <dbReference type="ARBA" id="ARBA00022840"/>
    </source>
</evidence>
<dbReference type="UniPathway" id="UPA00077">
    <property type="reaction ID" value="UER00155"/>
</dbReference>
<dbReference type="AlphaFoldDB" id="A0A2C9CFC4"/>
<dbReference type="KEGG" id="kst:KSMBR1_1774"/>
<organism evidence="14 15">
    <name type="scientific">Kuenenia stuttgartiensis</name>
    <dbReference type="NCBI Taxonomy" id="174633"/>
    <lineage>
        <taxon>Bacteria</taxon>
        <taxon>Pseudomonadati</taxon>
        <taxon>Planctomycetota</taxon>
        <taxon>Candidatus Brocadiia</taxon>
        <taxon>Candidatus Brocadiales</taxon>
        <taxon>Candidatus Brocadiaceae</taxon>
        <taxon>Candidatus Kuenenia</taxon>
    </lineage>
</organism>
<evidence type="ECO:0000256" key="10">
    <source>
        <dbReference type="ARBA" id="ARBA00029409"/>
    </source>
</evidence>
<sequence length="180" mass="20315">MTEILHTRPVVDAFIAVGSNIDPQDNICRALTMLCTQMPIAAISNFYKTVAVSASEQPDFLNGVVRIKTDHQPREIKFDILRKIEVRLGRVRSVDKFAPRTIDLDLILYGTSVINDPDLRLPDPSIYTYSFVTVPLIELAPDLVLPDTGKQLSTEPVTKLKIALHLESEFTDMLRRLILR</sequence>
<keyword evidence="9" id="KW-0289">Folate biosynthesis</keyword>
<dbReference type="PROSITE" id="PS00794">
    <property type="entry name" value="HPPK"/>
    <property type="match status" value="1"/>
</dbReference>
<feature type="domain" description="7,8-dihydro-6-hydroxymethylpterin-pyrophosphokinase" evidence="13">
    <location>
        <begin position="96"/>
        <end position="107"/>
    </location>
</feature>
<evidence type="ECO:0000256" key="3">
    <source>
        <dbReference type="ARBA" id="ARBA00013253"/>
    </source>
</evidence>
<dbReference type="Gene3D" id="3.30.70.560">
    <property type="entry name" value="7,8-Dihydro-6-hydroxymethylpterin-pyrophosphokinase HPPK"/>
    <property type="match status" value="1"/>
</dbReference>
<comment type="similarity">
    <text evidence="2">Belongs to the HPPK family.</text>
</comment>
<dbReference type="Pfam" id="PF01288">
    <property type="entry name" value="HPPK"/>
    <property type="match status" value="1"/>
</dbReference>
<evidence type="ECO:0000256" key="12">
    <source>
        <dbReference type="ARBA" id="ARBA00033413"/>
    </source>
</evidence>
<dbReference type="GO" id="GO:0046654">
    <property type="term" value="P:tetrahydrofolate biosynthetic process"/>
    <property type="evidence" value="ECO:0007669"/>
    <property type="project" value="UniProtKB-UniPathway"/>
</dbReference>
<dbReference type="NCBIfam" id="TIGR01498">
    <property type="entry name" value="folK"/>
    <property type="match status" value="1"/>
</dbReference>
<dbReference type="OrthoDB" id="9808041at2"/>
<evidence type="ECO:0000256" key="7">
    <source>
        <dbReference type="ARBA" id="ARBA00022777"/>
    </source>
</evidence>
<evidence type="ECO:0000256" key="11">
    <source>
        <dbReference type="ARBA" id="ARBA00029766"/>
    </source>
</evidence>
<dbReference type="PANTHER" id="PTHR43071">
    <property type="entry name" value="2-AMINO-4-HYDROXY-6-HYDROXYMETHYLDIHYDROPTERIDINE PYROPHOSPHOKINASE"/>
    <property type="match status" value="1"/>
</dbReference>
<dbReference type="CDD" id="cd00483">
    <property type="entry name" value="HPPK"/>
    <property type="match status" value="1"/>
</dbReference>
<evidence type="ECO:0000256" key="4">
    <source>
        <dbReference type="ARBA" id="ARBA00016218"/>
    </source>
</evidence>
<keyword evidence="15" id="KW-1185">Reference proteome</keyword>
<keyword evidence="7 14" id="KW-0418">Kinase</keyword>
<name>A0A2C9CFC4_KUEST</name>
<evidence type="ECO:0000256" key="6">
    <source>
        <dbReference type="ARBA" id="ARBA00022741"/>
    </source>
</evidence>
<dbReference type="GO" id="GO:0016301">
    <property type="term" value="F:kinase activity"/>
    <property type="evidence" value="ECO:0007669"/>
    <property type="project" value="UniProtKB-KW"/>
</dbReference>
<dbReference type="RefSeq" id="WP_099324995.1">
    <property type="nucleotide sequence ID" value="NZ_LT934425.1"/>
</dbReference>
<proteinExistence type="inferred from homology"/>
<dbReference type="GO" id="GO:0005524">
    <property type="term" value="F:ATP binding"/>
    <property type="evidence" value="ECO:0007669"/>
    <property type="project" value="UniProtKB-KW"/>
</dbReference>
<dbReference type="PANTHER" id="PTHR43071:SF1">
    <property type="entry name" value="2-AMINO-4-HYDROXY-6-HYDROXYMETHYLDIHYDROPTERIDINE PYROPHOSPHOKINASE"/>
    <property type="match status" value="1"/>
</dbReference>
<dbReference type="GO" id="GO:0003848">
    <property type="term" value="F:2-amino-4-hydroxy-6-hydroxymethyldihydropteridine diphosphokinase activity"/>
    <property type="evidence" value="ECO:0007669"/>
    <property type="project" value="UniProtKB-EC"/>
</dbReference>
<dbReference type="InterPro" id="IPR035907">
    <property type="entry name" value="Hppk_sf"/>
</dbReference>
<dbReference type="InterPro" id="IPR000550">
    <property type="entry name" value="Hppk"/>
</dbReference>
<evidence type="ECO:0000256" key="1">
    <source>
        <dbReference type="ARBA" id="ARBA00005051"/>
    </source>
</evidence>
<keyword evidence="5 14" id="KW-0808">Transferase</keyword>
<dbReference type="Proteomes" id="UP000221734">
    <property type="component" value="Chromosome Kuenenia_stuttgartiensis_MBR1"/>
</dbReference>
<evidence type="ECO:0000256" key="2">
    <source>
        <dbReference type="ARBA" id="ARBA00005810"/>
    </source>
</evidence>
<dbReference type="EMBL" id="LT934425">
    <property type="protein sequence ID" value="SOH04273.1"/>
    <property type="molecule type" value="Genomic_DNA"/>
</dbReference>
<dbReference type="EC" id="2.7.6.3" evidence="3"/>
<protein>
    <recommendedName>
        <fullName evidence="4">2-amino-4-hydroxy-6-hydroxymethyldihydropteridine pyrophosphokinase</fullName>
        <ecNumber evidence="3">2.7.6.3</ecNumber>
    </recommendedName>
    <alternativeName>
        <fullName evidence="11">6-hydroxymethyl-7,8-dihydropterin pyrophosphokinase</fullName>
    </alternativeName>
    <alternativeName>
        <fullName evidence="12">7,8-dihydro-6-hydroxymethylpterin-pyrophosphokinase</fullName>
    </alternativeName>
</protein>
<accession>A0A2C9CFC4</accession>
<dbReference type="SUPFAM" id="SSF55083">
    <property type="entry name" value="6-hydroxymethyl-7,8-dihydropterin pyrophosphokinase, HPPK"/>
    <property type="match status" value="1"/>
</dbReference>
<evidence type="ECO:0000313" key="14">
    <source>
        <dbReference type="EMBL" id="SOH04273.1"/>
    </source>
</evidence>
<evidence type="ECO:0000256" key="9">
    <source>
        <dbReference type="ARBA" id="ARBA00022909"/>
    </source>
</evidence>
<keyword evidence="8" id="KW-0067">ATP-binding</keyword>
<evidence type="ECO:0000259" key="13">
    <source>
        <dbReference type="PROSITE" id="PS00794"/>
    </source>
</evidence>
<reference evidence="15" key="1">
    <citation type="submission" date="2017-10" db="EMBL/GenBank/DDBJ databases">
        <authorList>
            <person name="Frank J."/>
        </authorList>
    </citation>
    <scope>NUCLEOTIDE SEQUENCE [LARGE SCALE GENOMIC DNA]</scope>
</reference>
<evidence type="ECO:0000313" key="15">
    <source>
        <dbReference type="Proteomes" id="UP000221734"/>
    </source>
</evidence>
<comment type="pathway">
    <text evidence="1">Cofactor biosynthesis; tetrahydrofolate biosynthesis; 2-amino-4-hydroxy-6-hydroxymethyl-7,8-dihydropteridine diphosphate from 7,8-dihydroneopterin triphosphate: step 4/4.</text>
</comment>
<evidence type="ECO:0000256" key="5">
    <source>
        <dbReference type="ARBA" id="ARBA00022679"/>
    </source>
</evidence>
<gene>
    <name evidence="14" type="primary">folK_1</name>
    <name evidence="14" type="ORF">KSMBR1_1774</name>
</gene>
<dbReference type="GO" id="GO:0046656">
    <property type="term" value="P:folic acid biosynthetic process"/>
    <property type="evidence" value="ECO:0007669"/>
    <property type="project" value="UniProtKB-KW"/>
</dbReference>
<keyword evidence="6" id="KW-0547">Nucleotide-binding</keyword>
<comment type="function">
    <text evidence="10">Catalyzes the transfer of pyrophosphate from adenosine triphosphate (ATP) to 6-hydroxymethyl-7,8-dihydropterin, an enzymatic step in folate biosynthesis pathway.</text>
</comment>